<comment type="caution">
    <text evidence="1">The sequence shown here is derived from an EMBL/GenBank/DDBJ whole genome shotgun (WGS) entry which is preliminary data.</text>
</comment>
<evidence type="ECO:0000313" key="2">
    <source>
        <dbReference type="Proteomes" id="UP001408356"/>
    </source>
</evidence>
<dbReference type="Proteomes" id="UP001408356">
    <property type="component" value="Unassembled WGS sequence"/>
</dbReference>
<proteinExistence type="predicted"/>
<organism evidence="1 2">
    <name type="scientific">Seiridium unicorne</name>
    <dbReference type="NCBI Taxonomy" id="138068"/>
    <lineage>
        <taxon>Eukaryota</taxon>
        <taxon>Fungi</taxon>
        <taxon>Dikarya</taxon>
        <taxon>Ascomycota</taxon>
        <taxon>Pezizomycotina</taxon>
        <taxon>Sordariomycetes</taxon>
        <taxon>Xylariomycetidae</taxon>
        <taxon>Amphisphaeriales</taxon>
        <taxon>Sporocadaceae</taxon>
        <taxon>Seiridium</taxon>
    </lineage>
</organism>
<protein>
    <submittedName>
        <fullName evidence="1">Uncharacterized protein</fullName>
    </submittedName>
</protein>
<accession>A0ABR2VBK4</accession>
<keyword evidence="2" id="KW-1185">Reference proteome</keyword>
<evidence type="ECO:0000313" key="1">
    <source>
        <dbReference type="EMBL" id="KAK9424239.1"/>
    </source>
</evidence>
<reference evidence="1 2" key="1">
    <citation type="journal article" date="2024" name="J. Plant Pathol.">
        <title>Sequence and assembly of the genome of Seiridium unicorne, isolate CBS 538.82, causal agent of cypress canker disease.</title>
        <authorList>
            <person name="Scali E."/>
            <person name="Rocca G.D."/>
            <person name="Danti R."/>
            <person name="Garbelotto M."/>
            <person name="Barberini S."/>
            <person name="Baroncelli R."/>
            <person name="Emiliani G."/>
        </authorList>
    </citation>
    <scope>NUCLEOTIDE SEQUENCE [LARGE SCALE GENOMIC DNA]</scope>
    <source>
        <strain evidence="1 2">BM-138-508</strain>
    </source>
</reference>
<dbReference type="EMBL" id="JARVKF010000046">
    <property type="protein sequence ID" value="KAK9424239.1"/>
    <property type="molecule type" value="Genomic_DNA"/>
</dbReference>
<sequence>MASMAPVAAVPTGGAVAGLLGAGVLARVSGWKALHKSIPGQHPTIDGEVSTHHEGPHGCVLLGQTVRFVCKICLVLAPVDQDQASVATRVTVAFVLHVEASHGVELSQWLSNGFKSGQLVIGSKVGQSPADVD</sequence>
<name>A0ABR2VBK4_9PEZI</name>
<gene>
    <name evidence="1" type="ORF">SUNI508_03727</name>
</gene>